<dbReference type="InterPro" id="IPR022695">
    <property type="entry name" value="Histidinol_DH_monofunct"/>
</dbReference>
<evidence type="ECO:0000256" key="14">
    <source>
        <dbReference type="SAM" id="Coils"/>
    </source>
</evidence>
<evidence type="ECO:0000256" key="5">
    <source>
        <dbReference type="ARBA" id="ARBA00022833"/>
    </source>
</evidence>
<dbReference type="PIRSF" id="PIRSF000099">
    <property type="entry name" value="Histidinol_dh"/>
    <property type="match status" value="1"/>
</dbReference>
<dbReference type="SUPFAM" id="SSF53720">
    <property type="entry name" value="ALDH-like"/>
    <property type="match status" value="1"/>
</dbReference>
<feature type="active site" description="Proton acceptor" evidence="8 10">
    <location>
        <position position="323"/>
    </location>
</feature>
<evidence type="ECO:0000256" key="11">
    <source>
        <dbReference type="PIRSR" id="PIRSR000099-3"/>
    </source>
</evidence>
<dbReference type="CDD" id="cd06572">
    <property type="entry name" value="Histidinol_dh"/>
    <property type="match status" value="1"/>
</dbReference>
<dbReference type="GO" id="GO:0000105">
    <property type="term" value="P:L-histidine biosynthetic process"/>
    <property type="evidence" value="ECO:0007669"/>
    <property type="project" value="UniProtKB-UniRule"/>
</dbReference>
<dbReference type="FunFam" id="3.40.50.1980:FF:000001">
    <property type="entry name" value="Histidinol dehydrogenase"/>
    <property type="match status" value="1"/>
</dbReference>
<dbReference type="InterPro" id="IPR001692">
    <property type="entry name" value="Histidinol_DH_CS"/>
</dbReference>
<dbReference type="InterPro" id="IPR016161">
    <property type="entry name" value="Ald_DH/histidinol_DH"/>
</dbReference>
<evidence type="ECO:0000256" key="8">
    <source>
        <dbReference type="HAMAP-Rule" id="MF_01024"/>
    </source>
</evidence>
<evidence type="ECO:0000256" key="2">
    <source>
        <dbReference type="ARBA" id="ARBA00010178"/>
    </source>
</evidence>
<evidence type="ECO:0000256" key="4">
    <source>
        <dbReference type="ARBA" id="ARBA00022723"/>
    </source>
</evidence>
<comment type="catalytic activity">
    <reaction evidence="7 8">
        <text>L-histidinol + 2 NAD(+) + H2O = L-histidine + 2 NADH + 3 H(+)</text>
        <dbReference type="Rhea" id="RHEA:20641"/>
        <dbReference type="ChEBI" id="CHEBI:15377"/>
        <dbReference type="ChEBI" id="CHEBI:15378"/>
        <dbReference type="ChEBI" id="CHEBI:57540"/>
        <dbReference type="ChEBI" id="CHEBI:57595"/>
        <dbReference type="ChEBI" id="CHEBI:57699"/>
        <dbReference type="ChEBI" id="CHEBI:57945"/>
        <dbReference type="EC" id="1.1.1.23"/>
    </reaction>
</comment>
<dbReference type="PRINTS" id="PR00083">
    <property type="entry name" value="HOLDHDRGNASE"/>
</dbReference>
<keyword evidence="8" id="KW-0368">Histidine biosynthesis</keyword>
<evidence type="ECO:0000256" key="9">
    <source>
        <dbReference type="PIRNR" id="PIRNR000099"/>
    </source>
</evidence>
<dbReference type="InterPro" id="IPR012131">
    <property type="entry name" value="Hstdl_DH"/>
</dbReference>
<feature type="active site" description="Proton acceptor" evidence="8 10">
    <location>
        <position position="324"/>
    </location>
</feature>
<dbReference type="EMBL" id="BMHB01000001">
    <property type="protein sequence ID" value="GGI14032.1"/>
    <property type="molecule type" value="Genomic_DNA"/>
</dbReference>
<dbReference type="UniPathway" id="UPA00031">
    <property type="reaction ID" value="UER00014"/>
</dbReference>
<dbReference type="GO" id="GO:0051287">
    <property type="term" value="F:NAD binding"/>
    <property type="evidence" value="ECO:0007669"/>
    <property type="project" value="InterPro"/>
</dbReference>
<gene>
    <name evidence="8 15" type="primary">hisD</name>
    <name evidence="15" type="ORF">GCM10007380_20910</name>
</gene>
<accession>A0A8J3EYB1</accession>
<dbReference type="GO" id="GO:0004399">
    <property type="term" value="F:histidinol dehydrogenase activity"/>
    <property type="evidence" value="ECO:0007669"/>
    <property type="project" value="UniProtKB-UniRule"/>
</dbReference>
<feature type="binding site" evidence="8 11">
    <location>
        <position position="233"/>
    </location>
    <ligand>
        <name>substrate</name>
    </ligand>
</feature>
<dbReference type="NCBIfam" id="TIGR00069">
    <property type="entry name" value="hisD"/>
    <property type="match status" value="1"/>
</dbReference>
<proteinExistence type="inferred from homology"/>
<dbReference type="PANTHER" id="PTHR21256">
    <property type="entry name" value="HISTIDINOL DEHYDROGENASE HDH"/>
    <property type="match status" value="1"/>
</dbReference>
<comment type="function">
    <text evidence="1 8">Catalyzes the sequential NAD-dependent oxidations of L-histidinol to L-histidinaldehyde and then to L-histidine.</text>
</comment>
<keyword evidence="8" id="KW-0028">Amino-acid biosynthesis</keyword>
<evidence type="ECO:0000256" key="12">
    <source>
        <dbReference type="PIRSR" id="PIRSR000099-4"/>
    </source>
</evidence>
<comment type="caution">
    <text evidence="8">Lacks conserved residue(s) required for the propagation of feature annotation.</text>
</comment>
<feature type="binding site" evidence="8 12">
    <location>
        <position position="255"/>
    </location>
    <ligand>
        <name>Zn(2+)</name>
        <dbReference type="ChEBI" id="CHEBI:29105"/>
    </ligand>
</feature>
<dbReference type="FunFam" id="3.40.50.1980:FF:000026">
    <property type="entry name" value="Histidinol dehydrogenase"/>
    <property type="match status" value="1"/>
</dbReference>
<evidence type="ECO:0000256" key="6">
    <source>
        <dbReference type="ARBA" id="ARBA00023002"/>
    </source>
</evidence>
<keyword evidence="14" id="KW-0175">Coiled coil</keyword>
<feature type="binding site" evidence="8 12">
    <location>
        <position position="258"/>
    </location>
    <ligand>
        <name>Zn(2+)</name>
        <dbReference type="ChEBI" id="CHEBI:29105"/>
    </ligand>
</feature>
<evidence type="ECO:0000313" key="15">
    <source>
        <dbReference type="EMBL" id="GGI14032.1"/>
    </source>
</evidence>
<evidence type="ECO:0000256" key="1">
    <source>
        <dbReference type="ARBA" id="ARBA00003850"/>
    </source>
</evidence>
<evidence type="ECO:0000256" key="3">
    <source>
        <dbReference type="ARBA" id="ARBA00012965"/>
    </source>
</evidence>
<feature type="binding site" evidence="8 12">
    <location>
        <position position="416"/>
    </location>
    <ligand>
        <name>Zn(2+)</name>
        <dbReference type="ChEBI" id="CHEBI:29105"/>
    </ligand>
</feature>
<evidence type="ECO:0000256" key="7">
    <source>
        <dbReference type="ARBA" id="ARBA00049489"/>
    </source>
</evidence>
<comment type="cofactor">
    <cofactor evidence="8 12">
        <name>Zn(2+)</name>
        <dbReference type="ChEBI" id="CHEBI:29105"/>
    </cofactor>
    <text evidence="8 12">Binds 1 zinc ion per subunit.</text>
</comment>
<dbReference type="AlphaFoldDB" id="A0A8J3EYB1"/>
<protein>
    <recommendedName>
        <fullName evidence="3 8">Histidinol dehydrogenase</fullName>
        <shortName evidence="8">HDH</shortName>
        <ecNumber evidence="3 8">1.1.1.23</ecNumber>
    </recommendedName>
</protein>
<keyword evidence="5 8" id="KW-0862">Zinc</keyword>
<dbReference type="EC" id="1.1.1.23" evidence="3 8"/>
<keyword evidence="16" id="KW-1185">Reference proteome</keyword>
<dbReference type="HAMAP" id="MF_01024">
    <property type="entry name" value="HisD"/>
    <property type="match status" value="1"/>
</dbReference>
<dbReference type="PROSITE" id="PS00611">
    <property type="entry name" value="HISOL_DEHYDROGENASE"/>
    <property type="match status" value="1"/>
</dbReference>
<feature type="binding site" evidence="8 11">
    <location>
        <position position="357"/>
    </location>
    <ligand>
        <name>substrate</name>
    </ligand>
</feature>
<keyword evidence="8" id="KW-0520">NAD</keyword>
<feature type="binding site" evidence="8 11">
    <location>
        <position position="255"/>
    </location>
    <ligand>
        <name>substrate</name>
    </ligand>
</feature>
<keyword evidence="4 8" id="KW-0479">Metal-binding</keyword>
<name>A0A8J3EYB1_9BACI</name>
<dbReference type="Gene3D" id="3.40.50.1980">
    <property type="entry name" value="Nitrogenase molybdenum iron protein domain"/>
    <property type="match status" value="2"/>
</dbReference>
<dbReference type="OrthoDB" id="9805269at2"/>
<evidence type="ECO:0000256" key="10">
    <source>
        <dbReference type="PIRSR" id="PIRSR000099-1"/>
    </source>
</evidence>
<organism evidence="15 16">
    <name type="scientific">Gottfriedia solisilvae</name>
    <dbReference type="NCBI Taxonomy" id="1516104"/>
    <lineage>
        <taxon>Bacteria</taxon>
        <taxon>Bacillati</taxon>
        <taxon>Bacillota</taxon>
        <taxon>Bacilli</taxon>
        <taxon>Bacillales</taxon>
        <taxon>Bacillaceae</taxon>
        <taxon>Gottfriedia</taxon>
    </lineage>
</organism>
<dbReference type="Gene3D" id="1.20.5.1300">
    <property type="match status" value="1"/>
</dbReference>
<dbReference type="GO" id="GO:0008270">
    <property type="term" value="F:zinc ion binding"/>
    <property type="evidence" value="ECO:0007669"/>
    <property type="project" value="UniProtKB-UniRule"/>
</dbReference>
<feature type="binding site" evidence="8 12">
    <location>
        <position position="357"/>
    </location>
    <ligand>
        <name>Zn(2+)</name>
        <dbReference type="ChEBI" id="CHEBI:29105"/>
    </ligand>
</feature>
<dbReference type="Proteomes" id="UP000626244">
    <property type="component" value="Unassembled WGS sequence"/>
</dbReference>
<feature type="binding site" evidence="8 11">
    <location>
        <position position="416"/>
    </location>
    <ligand>
        <name>substrate</name>
    </ligand>
</feature>
<dbReference type="GO" id="GO:0005829">
    <property type="term" value="C:cytosol"/>
    <property type="evidence" value="ECO:0007669"/>
    <property type="project" value="TreeGrafter"/>
</dbReference>
<comment type="similarity">
    <text evidence="2 8 9 13">Belongs to the histidinol dehydrogenase family.</text>
</comment>
<comment type="caution">
    <text evidence="15">The sequence shown here is derived from an EMBL/GenBank/DDBJ whole genome shotgun (WGS) entry which is preliminary data.</text>
</comment>
<feature type="coiled-coil region" evidence="14">
    <location>
        <begin position="59"/>
        <end position="97"/>
    </location>
</feature>
<feature type="binding site" evidence="8 11">
    <location>
        <position position="258"/>
    </location>
    <ligand>
        <name>substrate</name>
    </ligand>
</feature>
<evidence type="ECO:0000313" key="16">
    <source>
        <dbReference type="Proteomes" id="UP000626244"/>
    </source>
</evidence>
<dbReference type="Pfam" id="PF00815">
    <property type="entry name" value="Histidinol_dh"/>
    <property type="match status" value="1"/>
</dbReference>
<dbReference type="PANTHER" id="PTHR21256:SF2">
    <property type="entry name" value="HISTIDINE BIOSYNTHESIS TRIFUNCTIONAL PROTEIN"/>
    <property type="match status" value="1"/>
</dbReference>
<feature type="binding site" evidence="8 11">
    <location>
        <position position="411"/>
    </location>
    <ligand>
        <name>substrate</name>
    </ligand>
</feature>
<comment type="pathway">
    <text evidence="8">Amino-acid biosynthesis; L-histidine biosynthesis; L-histidine from 5-phospho-alpha-D-ribose 1-diphosphate: step 9/9.</text>
</comment>
<keyword evidence="6 8" id="KW-0560">Oxidoreductase</keyword>
<feature type="binding site" evidence="8 11">
    <location>
        <position position="324"/>
    </location>
    <ligand>
        <name>substrate</name>
    </ligand>
</feature>
<sequence>MLEILSIEQKSEKLNQILHRTVLPTGQIEKRVEEILSDVKENGDGAIRKYSFLFDEVNLETFEVSEEEISQALNEINEELMEALLAAKENIERYHEKQLQTGYKIENEISSIQQIINPIERVGIYIPGGKAAYPSTVLMNAIPAKIAGVNEIVIVTPPNKEGKIKSSILVAAKLAGVSKVLKIGGAHAIGALAYGTETIQRVDKIVGPGNLYVALAKKNVSGIVGIDMVAGPTEVVILADEHANERFIAADLMAQAEHDEMASSIVITTSNELAEKIQQASHDLIEEQPRKEIIQKAFENYGAIIKVNSIEEGLNLVNKIAPEHVEILLKDSEEYVTKIKNAGAIFVGDYTPEPVGDYYAGTNHTLPTSGTARFTSPLSVNDFQKKTSVVYYSKEALKAARNYIETIANEEGLFGHKKAISIRFEEE</sequence>
<reference evidence="16" key="1">
    <citation type="journal article" date="2019" name="Int. J. Syst. Evol. Microbiol.">
        <title>The Global Catalogue of Microorganisms (GCM) 10K type strain sequencing project: providing services to taxonomists for standard genome sequencing and annotation.</title>
        <authorList>
            <consortium name="The Broad Institute Genomics Platform"/>
            <consortium name="The Broad Institute Genome Sequencing Center for Infectious Disease"/>
            <person name="Wu L."/>
            <person name="Ma J."/>
        </authorList>
    </citation>
    <scope>NUCLEOTIDE SEQUENCE [LARGE SCALE GENOMIC DNA]</scope>
    <source>
        <strain evidence="16">CGMCC 1.14993</strain>
    </source>
</reference>
<evidence type="ECO:0000256" key="13">
    <source>
        <dbReference type="RuleBase" id="RU004175"/>
    </source>
</evidence>